<keyword evidence="3" id="KW-1185">Reference proteome</keyword>
<keyword evidence="1" id="KW-0233">DNA recombination</keyword>
<evidence type="ECO:0008006" key="4">
    <source>
        <dbReference type="Google" id="ProtNLM"/>
    </source>
</evidence>
<dbReference type="InterPro" id="IPR013762">
    <property type="entry name" value="Integrase-like_cat_sf"/>
</dbReference>
<gene>
    <name evidence="2" type="ORF">GCM10009854_49000</name>
</gene>
<dbReference type="InterPro" id="IPR011010">
    <property type="entry name" value="DNA_brk_join_enz"/>
</dbReference>
<comment type="caution">
    <text evidence="2">The sequence shown here is derived from an EMBL/GenBank/DDBJ whole genome shotgun (WGS) entry which is preliminary data.</text>
</comment>
<dbReference type="Gene3D" id="1.10.443.10">
    <property type="entry name" value="Intergrase catalytic core"/>
    <property type="match status" value="1"/>
</dbReference>
<dbReference type="SUPFAM" id="SSF56349">
    <property type="entry name" value="DNA breaking-rejoining enzymes"/>
    <property type="match status" value="1"/>
</dbReference>
<evidence type="ECO:0000313" key="3">
    <source>
        <dbReference type="Proteomes" id="UP001501218"/>
    </source>
</evidence>
<name>A0ABN3GX90_9PSEU</name>
<sequence length="100" mass="10681">MGRRSRGDLTAALGQLVADQQHPRGTTEIDPSGLTWMADAGVPLHVLRKVAGHGNIATTQRYPHPDHQSIIEAGNALSAYLTRDDSAGPPKGPQQQFNSC</sequence>
<accession>A0ABN3GX90</accession>
<organism evidence="2 3">
    <name type="scientific">Saccharopolyspora halophila</name>
    <dbReference type="NCBI Taxonomy" id="405551"/>
    <lineage>
        <taxon>Bacteria</taxon>
        <taxon>Bacillati</taxon>
        <taxon>Actinomycetota</taxon>
        <taxon>Actinomycetes</taxon>
        <taxon>Pseudonocardiales</taxon>
        <taxon>Pseudonocardiaceae</taxon>
        <taxon>Saccharopolyspora</taxon>
    </lineage>
</organism>
<evidence type="ECO:0000313" key="2">
    <source>
        <dbReference type="EMBL" id="GAA2363494.1"/>
    </source>
</evidence>
<reference evidence="2 3" key="1">
    <citation type="journal article" date="2019" name="Int. J. Syst. Evol. Microbiol.">
        <title>The Global Catalogue of Microorganisms (GCM) 10K type strain sequencing project: providing services to taxonomists for standard genome sequencing and annotation.</title>
        <authorList>
            <consortium name="The Broad Institute Genomics Platform"/>
            <consortium name="The Broad Institute Genome Sequencing Center for Infectious Disease"/>
            <person name="Wu L."/>
            <person name="Ma J."/>
        </authorList>
    </citation>
    <scope>NUCLEOTIDE SEQUENCE [LARGE SCALE GENOMIC DNA]</scope>
    <source>
        <strain evidence="2 3">JCM 16221</strain>
    </source>
</reference>
<evidence type="ECO:0000256" key="1">
    <source>
        <dbReference type="ARBA" id="ARBA00023172"/>
    </source>
</evidence>
<protein>
    <recommendedName>
        <fullName evidence="4">Tyr recombinase domain-containing protein</fullName>
    </recommendedName>
</protein>
<proteinExistence type="predicted"/>
<dbReference type="EMBL" id="BAAARA010000024">
    <property type="protein sequence ID" value="GAA2363494.1"/>
    <property type="molecule type" value="Genomic_DNA"/>
</dbReference>
<dbReference type="Proteomes" id="UP001501218">
    <property type="component" value="Unassembled WGS sequence"/>
</dbReference>